<gene>
    <name evidence="2" type="ORF">EDC14_104120</name>
</gene>
<name>A0A4V2QC21_HYDET</name>
<keyword evidence="3" id="KW-1185">Reference proteome</keyword>
<dbReference type="Pfam" id="PF06182">
    <property type="entry name" value="ABC2_membrane_6"/>
    <property type="match status" value="1"/>
</dbReference>
<protein>
    <submittedName>
        <fullName evidence="2">ABC-2 type transport system permease protein</fullName>
    </submittedName>
</protein>
<dbReference type="InterPro" id="IPR010390">
    <property type="entry name" value="ABC-2_transporter-like"/>
</dbReference>
<keyword evidence="1" id="KW-1133">Transmembrane helix</keyword>
<feature type="transmembrane region" description="Helical" evidence="1">
    <location>
        <begin position="215"/>
        <end position="233"/>
    </location>
</feature>
<dbReference type="PANTHER" id="PTHR36833:SF1">
    <property type="entry name" value="INTEGRAL MEMBRANE TRANSPORT PROTEIN"/>
    <property type="match status" value="1"/>
</dbReference>
<comment type="caution">
    <text evidence="2">The sequence shown here is derived from an EMBL/GenBank/DDBJ whole genome shotgun (WGS) entry which is preliminary data.</text>
</comment>
<reference evidence="2 3" key="1">
    <citation type="submission" date="2019-03" db="EMBL/GenBank/DDBJ databases">
        <title>Genomic Encyclopedia of Type Strains, Phase IV (KMG-IV): sequencing the most valuable type-strain genomes for metagenomic binning, comparative biology and taxonomic classification.</title>
        <authorList>
            <person name="Goeker M."/>
        </authorList>
    </citation>
    <scope>NUCLEOTIDE SEQUENCE [LARGE SCALE GENOMIC DNA]</scope>
    <source>
        <strain evidence="2 3">LX-B</strain>
    </source>
</reference>
<feature type="transmembrane region" description="Helical" evidence="1">
    <location>
        <begin position="239"/>
        <end position="260"/>
    </location>
</feature>
<evidence type="ECO:0000313" key="2">
    <source>
        <dbReference type="EMBL" id="TCL58627.1"/>
    </source>
</evidence>
<evidence type="ECO:0000313" key="3">
    <source>
        <dbReference type="Proteomes" id="UP000295008"/>
    </source>
</evidence>
<dbReference type="EMBL" id="SLUN01000041">
    <property type="protein sequence ID" value="TCL58627.1"/>
    <property type="molecule type" value="Genomic_DNA"/>
</dbReference>
<dbReference type="OrthoDB" id="9788195at2"/>
<feature type="transmembrane region" description="Helical" evidence="1">
    <location>
        <begin position="79"/>
        <end position="99"/>
    </location>
</feature>
<dbReference type="PANTHER" id="PTHR36833">
    <property type="entry name" value="SLR0610 PROTEIN-RELATED"/>
    <property type="match status" value="1"/>
</dbReference>
<accession>A0A4V2QC21</accession>
<proteinExistence type="predicted"/>
<keyword evidence="1" id="KW-0472">Membrane</keyword>
<organism evidence="2 3">
    <name type="scientific">Hydrogenispora ethanolica</name>
    <dbReference type="NCBI Taxonomy" id="1082276"/>
    <lineage>
        <taxon>Bacteria</taxon>
        <taxon>Bacillati</taxon>
        <taxon>Bacillota</taxon>
        <taxon>Hydrogenispora</taxon>
    </lineage>
</organism>
<dbReference type="RefSeq" id="WP_132016751.1">
    <property type="nucleotide sequence ID" value="NZ_SLUN01000041.1"/>
</dbReference>
<evidence type="ECO:0000256" key="1">
    <source>
        <dbReference type="SAM" id="Phobius"/>
    </source>
</evidence>
<feature type="transmembrane region" description="Helical" evidence="1">
    <location>
        <begin position="158"/>
        <end position="183"/>
    </location>
</feature>
<feature type="transmembrane region" description="Helical" evidence="1">
    <location>
        <begin position="132"/>
        <end position="151"/>
    </location>
</feature>
<dbReference type="AlphaFoldDB" id="A0A4V2QC21"/>
<sequence length="277" mass="30835">MSTADNPKEKEHGSASLGKHLQLFGAYLRFNLAAAMEYRGSFLLQVFGMIVNNAAFIIFWAALFSKVPRIGNYGFREVMFLWALVSASFGLAHICFGNIGQVSRMILQGELDTYLLQPKDVCLNLIASRSIVSAWGDLAYGILLFVTVFGFEPLRLGLFFAFTVGSGLLMGSVIFSAQVLTFFVGNSSAISRLVTEFVISFTLYPECIYRGPVRWVLYSLIPAGFIVFVPLRIMQAFSWPALGLLVGVDLAYVCLSYWLFRIGLRRYESGNLIGTRM</sequence>
<keyword evidence="1" id="KW-0812">Transmembrane</keyword>
<feature type="transmembrane region" description="Helical" evidence="1">
    <location>
        <begin position="42"/>
        <end position="67"/>
    </location>
</feature>
<dbReference type="Proteomes" id="UP000295008">
    <property type="component" value="Unassembled WGS sequence"/>
</dbReference>